<comment type="caution">
    <text evidence="2">The sequence shown here is derived from an EMBL/GenBank/DDBJ whole genome shotgun (WGS) entry which is preliminary data.</text>
</comment>
<organism evidence="2 3">
    <name type="scientific">Trifolium medium</name>
    <dbReference type="NCBI Taxonomy" id="97028"/>
    <lineage>
        <taxon>Eukaryota</taxon>
        <taxon>Viridiplantae</taxon>
        <taxon>Streptophyta</taxon>
        <taxon>Embryophyta</taxon>
        <taxon>Tracheophyta</taxon>
        <taxon>Spermatophyta</taxon>
        <taxon>Magnoliopsida</taxon>
        <taxon>eudicotyledons</taxon>
        <taxon>Gunneridae</taxon>
        <taxon>Pentapetalae</taxon>
        <taxon>rosids</taxon>
        <taxon>fabids</taxon>
        <taxon>Fabales</taxon>
        <taxon>Fabaceae</taxon>
        <taxon>Papilionoideae</taxon>
        <taxon>50 kb inversion clade</taxon>
        <taxon>NPAAA clade</taxon>
        <taxon>Hologalegina</taxon>
        <taxon>IRL clade</taxon>
        <taxon>Trifolieae</taxon>
        <taxon>Trifolium</taxon>
    </lineage>
</organism>
<evidence type="ECO:0000313" key="2">
    <source>
        <dbReference type="EMBL" id="MCI53003.1"/>
    </source>
</evidence>
<name>A0A392SW23_9FABA</name>
<proteinExistence type="predicted"/>
<protein>
    <submittedName>
        <fullName evidence="2">Uncharacterized protein</fullName>
    </submittedName>
</protein>
<reference evidence="2 3" key="1">
    <citation type="journal article" date="2018" name="Front. Plant Sci.">
        <title>Red Clover (Trifolium pratense) and Zigzag Clover (T. medium) - A Picture of Genomic Similarities and Differences.</title>
        <authorList>
            <person name="Dluhosova J."/>
            <person name="Istvanek J."/>
            <person name="Nedelnik J."/>
            <person name="Repkova J."/>
        </authorList>
    </citation>
    <scope>NUCLEOTIDE SEQUENCE [LARGE SCALE GENOMIC DNA]</scope>
    <source>
        <strain evidence="3">cv. 10/8</strain>
        <tissue evidence="2">Leaf</tissue>
    </source>
</reference>
<accession>A0A392SW23</accession>
<dbReference type="AlphaFoldDB" id="A0A392SW23"/>
<sequence>ISACYSFQLPTASVGIRAGFSRSFPNVISHGTSTGDENNCSHQSSVRSDGGVDD</sequence>
<feature type="compositionally biased region" description="Polar residues" evidence="1">
    <location>
        <begin position="27"/>
        <end position="47"/>
    </location>
</feature>
<keyword evidence="3" id="KW-1185">Reference proteome</keyword>
<evidence type="ECO:0000313" key="3">
    <source>
        <dbReference type="Proteomes" id="UP000265520"/>
    </source>
</evidence>
<dbReference type="EMBL" id="LXQA010456229">
    <property type="protein sequence ID" value="MCI53003.1"/>
    <property type="molecule type" value="Genomic_DNA"/>
</dbReference>
<feature type="non-terminal residue" evidence="2">
    <location>
        <position position="1"/>
    </location>
</feature>
<dbReference type="Proteomes" id="UP000265520">
    <property type="component" value="Unassembled WGS sequence"/>
</dbReference>
<feature type="region of interest" description="Disordered" evidence="1">
    <location>
        <begin position="27"/>
        <end position="54"/>
    </location>
</feature>
<evidence type="ECO:0000256" key="1">
    <source>
        <dbReference type="SAM" id="MobiDB-lite"/>
    </source>
</evidence>